<feature type="domain" description="Zn(2)-C6 fungal-type" evidence="4">
    <location>
        <begin position="547"/>
        <end position="574"/>
    </location>
</feature>
<dbReference type="GO" id="GO:0008270">
    <property type="term" value="F:zinc ion binding"/>
    <property type="evidence" value="ECO:0007669"/>
    <property type="project" value="InterPro"/>
</dbReference>
<dbReference type="SUPFAM" id="SSF57701">
    <property type="entry name" value="Zn2/Cys6 DNA-binding domain"/>
    <property type="match status" value="1"/>
</dbReference>
<evidence type="ECO:0000256" key="2">
    <source>
        <dbReference type="ARBA" id="ARBA00023242"/>
    </source>
</evidence>
<evidence type="ECO:0000256" key="3">
    <source>
        <dbReference type="SAM" id="MobiDB-lite"/>
    </source>
</evidence>
<feature type="compositionally biased region" description="Basic and acidic residues" evidence="3">
    <location>
        <begin position="254"/>
        <end position="266"/>
    </location>
</feature>
<proteinExistence type="predicted"/>
<dbReference type="GO" id="GO:0000981">
    <property type="term" value="F:DNA-binding transcription factor activity, RNA polymerase II-specific"/>
    <property type="evidence" value="ECO:0007669"/>
    <property type="project" value="InterPro"/>
</dbReference>
<organism evidence="5 6">
    <name type="scientific">Gonapodya prolifera (strain JEL478)</name>
    <name type="common">Monoblepharis prolifera</name>
    <dbReference type="NCBI Taxonomy" id="1344416"/>
    <lineage>
        <taxon>Eukaryota</taxon>
        <taxon>Fungi</taxon>
        <taxon>Fungi incertae sedis</taxon>
        <taxon>Chytridiomycota</taxon>
        <taxon>Chytridiomycota incertae sedis</taxon>
        <taxon>Monoblepharidomycetes</taxon>
        <taxon>Monoblepharidales</taxon>
        <taxon>Gonapodyaceae</taxon>
        <taxon>Gonapodya</taxon>
    </lineage>
</organism>
<keyword evidence="2" id="KW-0539">Nucleus</keyword>
<dbReference type="AlphaFoldDB" id="A0A139A2U9"/>
<name>A0A139A2U9_GONPJ</name>
<dbReference type="InterPro" id="IPR001138">
    <property type="entry name" value="Zn2Cys6_DnaBD"/>
</dbReference>
<protein>
    <recommendedName>
        <fullName evidence="4">Zn(2)-C6 fungal-type domain-containing protein</fullName>
    </recommendedName>
</protein>
<feature type="region of interest" description="Disordered" evidence="3">
    <location>
        <begin position="399"/>
        <end position="430"/>
    </location>
</feature>
<dbReference type="Proteomes" id="UP000070544">
    <property type="component" value="Unassembled WGS sequence"/>
</dbReference>
<evidence type="ECO:0000313" key="5">
    <source>
        <dbReference type="EMBL" id="KXS10978.1"/>
    </source>
</evidence>
<reference evidence="5 6" key="1">
    <citation type="journal article" date="2015" name="Genome Biol. Evol.">
        <title>Phylogenomic analyses indicate that early fungi evolved digesting cell walls of algal ancestors of land plants.</title>
        <authorList>
            <person name="Chang Y."/>
            <person name="Wang S."/>
            <person name="Sekimoto S."/>
            <person name="Aerts A.L."/>
            <person name="Choi C."/>
            <person name="Clum A."/>
            <person name="LaButti K.M."/>
            <person name="Lindquist E.A."/>
            <person name="Yee Ngan C."/>
            <person name="Ohm R.A."/>
            <person name="Salamov A.A."/>
            <person name="Grigoriev I.V."/>
            <person name="Spatafora J.W."/>
            <person name="Berbee M.L."/>
        </authorList>
    </citation>
    <scope>NUCLEOTIDE SEQUENCE [LARGE SCALE GENOMIC DNA]</scope>
    <source>
        <strain evidence="5 6">JEL478</strain>
    </source>
</reference>
<feature type="region of interest" description="Disordered" evidence="3">
    <location>
        <begin position="253"/>
        <end position="283"/>
    </location>
</feature>
<accession>A0A139A2U9</accession>
<feature type="region of interest" description="Disordered" evidence="3">
    <location>
        <begin position="313"/>
        <end position="348"/>
    </location>
</feature>
<keyword evidence="6" id="KW-1185">Reference proteome</keyword>
<dbReference type="PANTHER" id="PTHR47659">
    <property type="entry name" value="ZN(II)2CYS6 TRANSCRIPTION FACTOR (EUROFUNG)-RELATED"/>
    <property type="match status" value="1"/>
</dbReference>
<dbReference type="PANTHER" id="PTHR47659:SF7">
    <property type="entry name" value="FUNGAL TRANSCRIPTIONAL REGULATORY PROTEIN, N-TERMINAL DOMAIN-CONTAINING PROTEIN"/>
    <property type="match status" value="1"/>
</dbReference>
<feature type="compositionally biased region" description="Polar residues" evidence="3">
    <location>
        <begin position="313"/>
        <end position="336"/>
    </location>
</feature>
<dbReference type="CDD" id="cd00067">
    <property type="entry name" value="GAL4"/>
    <property type="match status" value="1"/>
</dbReference>
<dbReference type="EMBL" id="KQ965811">
    <property type="protein sequence ID" value="KXS10978.1"/>
    <property type="molecule type" value="Genomic_DNA"/>
</dbReference>
<keyword evidence="1" id="KW-0479">Metal-binding</keyword>
<dbReference type="PROSITE" id="PS50048">
    <property type="entry name" value="ZN2_CY6_FUNGAL_2"/>
    <property type="match status" value="1"/>
</dbReference>
<feature type="compositionally biased region" description="Polar residues" evidence="3">
    <location>
        <begin position="267"/>
        <end position="283"/>
    </location>
</feature>
<sequence length="624" mass="67518">MASGATEMSFRGSSFYGPSDAYQHPEPVSRDASRFGELGLAGSLNHTLQPSPFVTLPPPWNDGLHIGDGLGAGEGLLMFGNGAPNGQQELLSTDTKPLFHDSCYGSGTFTPLNAFDAQTGHFESGHFLPQELADTSIPNCSLGPTSSSSFFDPFGTGGGSIQLPPPPPLSPHDHTSLQNILNFSMFLPSTHTFGDTPIPTVIAAAAARVDSPTLKLERDYHGGLPLSGEDAYGPELAIESYFPLDSNTDLIGDVSDHSFGRTEHSQSGRSSTRGSFPGQNEVWHSNAASWPNVNVFGTRTDSMTELHHNQWTQFPSTTMPQPVSSIQVRNSNSVPTQRQRRPRSRRPDLKVETAMAAYGGASVGEVTFSKYRARKPYIKIDNMEAAMVSYRSTGVHGGTLLSAPSPTLQRERVPRSSAQTNPSPPTPVPATTQIIGYIFPRGVFDHLRAVQSSPMNEHVQPSISESSLPSPPSVAHVNLKVESHPNMAPHAPSVKRSWSSSTEQNTPQALEHVGADAVVDKVEELPSAPSAPEKKRIKRPANNVSKACFHCQKAHLCCDIDRPCRRCYGRGLDCYDVESKRRGRPKTYREEEVYARAKARAEIVVGAMSDFSLSSHGDGDVARQ</sequence>
<dbReference type="STRING" id="1344416.A0A139A2U9"/>
<evidence type="ECO:0000259" key="4">
    <source>
        <dbReference type="PROSITE" id="PS50048"/>
    </source>
</evidence>
<evidence type="ECO:0000313" key="6">
    <source>
        <dbReference type="Proteomes" id="UP000070544"/>
    </source>
</evidence>
<evidence type="ECO:0000256" key="1">
    <source>
        <dbReference type="ARBA" id="ARBA00022723"/>
    </source>
</evidence>
<dbReference type="InterPro" id="IPR036864">
    <property type="entry name" value="Zn2-C6_fun-type_DNA-bd_sf"/>
</dbReference>
<dbReference type="InterPro" id="IPR050335">
    <property type="entry name" value="ERT1_acuK_gluconeogen_tf"/>
</dbReference>
<gene>
    <name evidence="5" type="ORF">M427DRAFT_506832</name>
</gene>
<dbReference type="OrthoDB" id="1555531at2759"/>